<dbReference type="Proteomes" id="UP000030647">
    <property type="component" value="Unassembled WGS sequence"/>
</dbReference>
<evidence type="ECO:0000259" key="1">
    <source>
        <dbReference type="Pfam" id="PF08984"/>
    </source>
</evidence>
<evidence type="ECO:0000313" key="3">
    <source>
        <dbReference type="Proteomes" id="UP000030647"/>
    </source>
</evidence>
<feature type="domain" description="DUF1858" evidence="1">
    <location>
        <begin position="4"/>
        <end position="59"/>
    </location>
</feature>
<keyword evidence="3" id="KW-1185">Reference proteome</keyword>
<dbReference type="Gene3D" id="1.10.3910.10">
    <property type="entry name" value="SP0561-like"/>
    <property type="match status" value="1"/>
</dbReference>
<gene>
    <name evidence="2" type="ORF">L248_1585</name>
</gene>
<dbReference type="InterPro" id="IPR015077">
    <property type="entry name" value="DUF1858"/>
</dbReference>
<dbReference type="RefSeq" id="WP_022530592.1">
    <property type="nucleotide sequence ID" value="NZ_KI271604.1"/>
</dbReference>
<dbReference type="EMBL" id="KI271604">
    <property type="protein sequence ID" value="ERL64143.1"/>
    <property type="molecule type" value="Genomic_DNA"/>
</dbReference>
<name>U4TQG0_9LACO</name>
<proteinExistence type="predicted"/>
<reference evidence="3" key="1">
    <citation type="journal article" date="2013" name="Genome Announc.">
        <title>Whole-Genome Sequencing of Lactobacillus shenzhenensis Strain LY-73T.</title>
        <authorList>
            <person name="Lin Z."/>
            <person name="Liu Z."/>
            <person name="Yang R."/>
            <person name="Zou Y."/>
            <person name="Wan D."/>
            <person name="Chen J."/>
            <person name="Guo M."/>
            <person name="Zhao J."/>
            <person name="Fang C."/>
            <person name="Yang R."/>
            <person name="Liu F."/>
        </authorList>
    </citation>
    <scope>NUCLEOTIDE SEQUENCE [LARGE SCALE GENOMIC DNA]</scope>
    <source>
        <strain evidence="3">LY-73</strain>
    </source>
</reference>
<dbReference type="AlphaFoldDB" id="U4TQG0"/>
<dbReference type="STRING" id="1231336.L248_1585"/>
<dbReference type="HOGENOM" id="CLU_188488_1_0_9"/>
<sequence length="77" mass="8457">MIQIKATTSVYDLVQAYPEIREIMVGIGFTKIAEPGMLNSVGRFVDLTKGARLMGIPFSTIQEAFAQAGYEVITDDK</sequence>
<dbReference type="Pfam" id="PF08984">
    <property type="entry name" value="DUF1858"/>
    <property type="match status" value="1"/>
</dbReference>
<dbReference type="eggNOG" id="COG2461">
    <property type="taxonomic scope" value="Bacteria"/>
</dbReference>
<evidence type="ECO:0000313" key="2">
    <source>
        <dbReference type="EMBL" id="ERL64143.1"/>
    </source>
</evidence>
<dbReference type="SUPFAM" id="SSF140683">
    <property type="entry name" value="SP0561-like"/>
    <property type="match status" value="1"/>
</dbReference>
<accession>U4TQG0</accession>
<protein>
    <recommendedName>
        <fullName evidence="1">DUF1858 domain-containing protein</fullName>
    </recommendedName>
</protein>
<dbReference type="InterPro" id="IPR038062">
    <property type="entry name" value="ScdA-like_N_sf"/>
</dbReference>
<organism evidence="2 3">
    <name type="scientific">Schleiferilactobacillus shenzhenensis LY-73</name>
    <dbReference type="NCBI Taxonomy" id="1231336"/>
    <lineage>
        <taxon>Bacteria</taxon>
        <taxon>Bacillati</taxon>
        <taxon>Bacillota</taxon>
        <taxon>Bacilli</taxon>
        <taxon>Lactobacillales</taxon>
        <taxon>Lactobacillaceae</taxon>
        <taxon>Schleiferilactobacillus</taxon>
    </lineage>
</organism>